<proteinExistence type="predicted"/>
<organism evidence="1 2">
    <name type="scientific">Suillus discolor</name>
    <dbReference type="NCBI Taxonomy" id="1912936"/>
    <lineage>
        <taxon>Eukaryota</taxon>
        <taxon>Fungi</taxon>
        <taxon>Dikarya</taxon>
        <taxon>Basidiomycota</taxon>
        <taxon>Agaricomycotina</taxon>
        <taxon>Agaricomycetes</taxon>
        <taxon>Agaricomycetidae</taxon>
        <taxon>Boletales</taxon>
        <taxon>Suillineae</taxon>
        <taxon>Suillaceae</taxon>
        <taxon>Suillus</taxon>
    </lineage>
</organism>
<dbReference type="EMBL" id="JABBWM010000005">
    <property type="protein sequence ID" value="KAG2116997.1"/>
    <property type="molecule type" value="Genomic_DNA"/>
</dbReference>
<dbReference type="OrthoDB" id="2681076at2759"/>
<keyword evidence="2" id="KW-1185">Reference proteome</keyword>
<protein>
    <submittedName>
        <fullName evidence="1">Uncharacterized protein</fullName>
    </submittedName>
</protein>
<dbReference type="AlphaFoldDB" id="A0A9P7FGU2"/>
<dbReference type="RefSeq" id="XP_041297886.1">
    <property type="nucleotide sequence ID" value="XM_041435547.1"/>
</dbReference>
<dbReference type="Proteomes" id="UP000823399">
    <property type="component" value="Unassembled WGS sequence"/>
</dbReference>
<gene>
    <name evidence="1" type="ORF">F5147DRAFT_670650</name>
</gene>
<evidence type="ECO:0000313" key="1">
    <source>
        <dbReference type="EMBL" id="KAG2116997.1"/>
    </source>
</evidence>
<dbReference type="GeneID" id="64697806"/>
<evidence type="ECO:0000313" key="2">
    <source>
        <dbReference type="Proteomes" id="UP000823399"/>
    </source>
</evidence>
<reference evidence="1" key="1">
    <citation type="journal article" date="2020" name="New Phytol.">
        <title>Comparative genomics reveals dynamic genome evolution in host specialist ectomycorrhizal fungi.</title>
        <authorList>
            <person name="Lofgren L.A."/>
            <person name="Nguyen N.H."/>
            <person name="Vilgalys R."/>
            <person name="Ruytinx J."/>
            <person name="Liao H.L."/>
            <person name="Branco S."/>
            <person name="Kuo A."/>
            <person name="LaButti K."/>
            <person name="Lipzen A."/>
            <person name="Andreopoulos W."/>
            <person name="Pangilinan J."/>
            <person name="Riley R."/>
            <person name="Hundley H."/>
            <person name="Na H."/>
            <person name="Barry K."/>
            <person name="Grigoriev I.V."/>
            <person name="Stajich J.E."/>
            <person name="Kennedy P.G."/>
        </authorList>
    </citation>
    <scope>NUCLEOTIDE SEQUENCE</scope>
    <source>
        <strain evidence="1">FC423</strain>
    </source>
</reference>
<sequence>MLVHTWESQKLLLHDIQDKVVYDLDPVRTVVKMQAFCEVSRNAGYHWVRTQCIVYMSDVLLSLKSGALANSVGNM</sequence>
<accession>A0A9P7FGU2</accession>
<name>A0A9P7FGU2_9AGAM</name>
<comment type="caution">
    <text evidence="1">The sequence shown here is derived from an EMBL/GenBank/DDBJ whole genome shotgun (WGS) entry which is preliminary data.</text>
</comment>